<reference evidence="1" key="1">
    <citation type="journal article" date="2014" name="Front. Microbiol.">
        <title>High frequency of phylogenetically diverse reductive dehalogenase-homologous genes in deep subseafloor sedimentary metagenomes.</title>
        <authorList>
            <person name="Kawai M."/>
            <person name="Futagami T."/>
            <person name="Toyoda A."/>
            <person name="Takaki Y."/>
            <person name="Nishi S."/>
            <person name="Hori S."/>
            <person name="Arai W."/>
            <person name="Tsubouchi T."/>
            <person name="Morono Y."/>
            <person name="Uchiyama I."/>
            <person name="Ito T."/>
            <person name="Fujiyama A."/>
            <person name="Inagaki F."/>
            <person name="Takami H."/>
        </authorList>
    </citation>
    <scope>NUCLEOTIDE SEQUENCE</scope>
    <source>
        <strain evidence="1">Expedition CK06-06</strain>
    </source>
</reference>
<dbReference type="AlphaFoldDB" id="X1HRD5"/>
<proteinExistence type="predicted"/>
<name>X1HRD5_9ZZZZ</name>
<accession>X1HRD5</accession>
<sequence>MTMRIGINALFLIAGKVGGSEIYLRNLLCNLTKIDKENEYILFVNMGIFFDFA</sequence>
<evidence type="ECO:0000313" key="1">
    <source>
        <dbReference type="EMBL" id="GAH72726.1"/>
    </source>
</evidence>
<gene>
    <name evidence="1" type="ORF">S03H2_41782</name>
</gene>
<dbReference type="EMBL" id="BARU01025975">
    <property type="protein sequence ID" value="GAH72726.1"/>
    <property type="molecule type" value="Genomic_DNA"/>
</dbReference>
<protein>
    <submittedName>
        <fullName evidence="1">Uncharacterized protein</fullName>
    </submittedName>
</protein>
<comment type="caution">
    <text evidence="1">The sequence shown here is derived from an EMBL/GenBank/DDBJ whole genome shotgun (WGS) entry which is preliminary data.</text>
</comment>
<organism evidence="1">
    <name type="scientific">marine sediment metagenome</name>
    <dbReference type="NCBI Taxonomy" id="412755"/>
    <lineage>
        <taxon>unclassified sequences</taxon>
        <taxon>metagenomes</taxon>
        <taxon>ecological metagenomes</taxon>
    </lineage>
</organism>